<dbReference type="Proteomes" id="UP000282084">
    <property type="component" value="Unassembled WGS sequence"/>
</dbReference>
<evidence type="ECO:0000313" key="3">
    <source>
        <dbReference type="Proteomes" id="UP000282084"/>
    </source>
</evidence>
<organism evidence="2 3">
    <name type="scientific">Saccharothrix australiensis</name>
    <dbReference type="NCBI Taxonomy" id="2072"/>
    <lineage>
        <taxon>Bacteria</taxon>
        <taxon>Bacillati</taxon>
        <taxon>Actinomycetota</taxon>
        <taxon>Actinomycetes</taxon>
        <taxon>Pseudonocardiales</taxon>
        <taxon>Pseudonocardiaceae</taxon>
        <taxon>Saccharothrix</taxon>
    </lineage>
</organism>
<dbReference type="EMBL" id="RBXO01000001">
    <property type="protein sequence ID" value="RKT52181.1"/>
    <property type="molecule type" value="Genomic_DNA"/>
</dbReference>
<feature type="domain" description="Ferric siderophore reductase C-terminal" evidence="1">
    <location>
        <begin position="251"/>
        <end position="271"/>
    </location>
</feature>
<dbReference type="InterPro" id="IPR024726">
    <property type="entry name" value="FhuF_C"/>
</dbReference>
<name>A0A495VS37_9PSEU</name>
<comment type="caution">
    <text evidence="2">The sequence shown here is derived from an EMBL/GenBank/DDBJ whole genome shotgun (WGS) entry which is preliminary data.</text>
</comment>
<dbReference type="Pfam" id="PF11575">
    <property type="entry name" value="FhuF_C"/>
    <property type="match status" value="1"/>
</dbReference>
<evidence type="ECO:0000313" key="2">
    <source>
        <dbReference type="EMBL" id="RKT52181.1"/>
    </source>
</evidence>
<accession>A0A495VS37</accession>
<dbReference type="AlphaFoldDB" id="A0A495VS37"/>
<reference evidence="2 3" key="1">
    <citation type="submission" date="2018-10" db="EMBL/GenBank/DDBJ databases">
        <title>Sequencing the genomes of 1000 actinobacteria strains.</title>
        <authorList>
            <person name="Klenk H.-P."/>
        </authorList>
    </citation>
    <scope>NUCLEOTIDE SEQUENCE [LARGE SCALE GENOMIC DNA]</scope>
    <source>
        <strain evidence="2 3">DSM 43800</strain>
    </source>
</reference>
<dbReference type="OrthoDB" id="4856898at2"/>
<keyword evidence="3" id="KW-1185">Reference proteome</keyword>
<dbReference type="GO" id="GO:0051537">
    <property type="term" value="F:2 iron, 2 sulfur cluster binding"/>
    <property type="evidence" value="ECO:0007669"/>
    <property type="project" value="InterPro"/>
</dbReference>
<proteinExistence type="predicted"/>
<gene>
    <name evidence="2" type="ORF">C8E97_0685</name>
</gene>
<dbReference type="RefSeq" id="WP_121001541.1">
    <property type="nucleotide sequence ID" value="NZ_RBXO01000001.1"/>
</dbReference>
<sequence length="282" mass="29657">MTVPVQAPARDARTPIAGSVTRADALAQWCEVRYGLPRTAGEPGAGTGWVVTEAFMTDPDRFGAWRATLADWLRAQYGAAPDRTTGGYVMSWYLGAVGLLGGALFHQSRRVPSLRPSDVAIHVAEHDRPHVVGLAVLADGFACLPDDPDADHPAATVVADDHALAALLRARFAAHASRFVASFGPTVRFGRRQLWAAATDALDSAAWTAGLLAGDEAAGVADSALLLPAKQDPFTSGSTLRATDAGWTRRRESCCFHFALPAAEACATCPRVCRDEAAGPAA</sequence>
<protein>
    <submittedName>
        <fullName evidence="2">FhuF-like iron-sulfur protein</fullName>
    </submittedName>
</protein>
<evidence type="ECO:0000259" key="1">
    <source>
        <dbReference type="Pfam" id="PF11575"/>
    </source>
</evidence>